<keyword evidence="1" id="KW-0812">Transmembrane</keyword>
<keyword evidence="1" id="KW-0472">Membrane</keyword>
<sequence length="39" mass="4807">MVEKLSLFRSYLDHCIFSKKRNFFLVLMLTFLLLLEYSF</sequence>
<accession>A0A0R3QZ05</accession>
<organism evidence="2">
    <name type="scientific">Brugia timori</name>
    <dbReference type="NCBI Taxonomy" id="42155"/>
    <lineage>
        <taxon>Eukaryota</taxon>
        <taxon>Metazoa</taxon>
        <taxon>Ecdysozoa</taxon>
        <taxon>Nematoda</taxon>
        <taxon>Chromadorea</taxon>
        <taxon>Rhabditida</taxon>
        <taxon>Spirurina</taxon>
        <taxon>Spiruromorpha</taxon>
        <taxon>Filarioidea</taxon>
        <taxon>Onchocercidae</taxon>
        <taxon>Brugia</taxon>
    </lineage>
</organism>
<protein>
    <submittedName>
        <fullName evidence="2">Uncharacterized protein</fullName>
    </submittedName>
</protein>
<evidence type="ECO:0000256" key="1">
    <source>
        <dbReference type="SAM" id="Phobius"/>
    </source>
</evidence>
<keyword evidence="1" id="KW-1133">Transmembrane helix</keyword>
<dbReference type="WBParaSite" id="BTMF_0001297901-mRNA-1">
    <property type="protein sequence ID" value="BTMF_0001297901-mRNA-1"/>
    <property type="gene ID" value="BTMF_0001297901"/>
</dbReference>
<name>A0A0R3QZ05_9BILA</name>
<proteinExistence type="predicted"/>
<reference evidence="2" key="1">
    <citation type="submission" date="2017-02" db="UniProtKB">
        <authorList>
            <consortium name="WormBaseParasite"/>
        </authorList>
    </citation>
    <scope>IDENTIFICATION</scope>
</reference>
<feature type="transmembrane region" description="Helical" evidence="1">
    <location>
        <begin position="21"/>
        <end position="38"/>
    </location>
</feature>
<evidence type="ECO:0000313" key="2">
    <source>
        <dbReference type="WBParaSite" id="BTMF_0001297901-mRNA-1"/>
    </source>
</evidence>
<dbReference type="AlphaFoldDB" id="A0A0R3QZ05"/>